<dbReference type="PROSITE" id="PS00061">
    <property type="entry name" value="ADH_SHORT"/>
    <property type="match status" value="1"/>
</dbReference>
<dbReference type="PRINTS" id="PR00081">
    <property type="entry name" value="GDHRDH"/>
</dbReference>
<dbReference type="HOGENOM" id="CLU_010194_1_0_11"/>
<dbReference type="InterPro" id="IPR036291">
    <property type="entry name" value="NAD(P)-bd_dom_sf"/>
</dbReference>
<comment type="similarity">
    <text evidence="1">Belongs to the short-chain dehydrogenases/reductases (SDR) family.</text>
</comment>
<evidence type="ECO:0000313" key="4">
    <source>
        <dbReference type="Proteomes" id="UP000062973"/>
    </source>
</evidence>
<accession>A0A076N3H8</accession>
<keyword evidence="4" id="KW-1185">Reference proteome</keyword>
<organism evidence="3 4">
    <name type="scientific">Amycolatopsis methanolica 239</name>
    <dbReference type="NCBI Taxonomy" id="1068978"/>
    <lineage>
        <taxon>Bacteria</taxon>
        <taxon>Bacillati</taxon>
        <taxon>Actinomycetota</taxon>
        <taxon>Actinomycetes</taxon>
        <taxon>Pseudonocardiales</taxon>
        <taxon>Pseudonocardiaceae</taxon>
        <taxon>Amycolatopsis</taxon>
        <taxon>Amycolatopsis methanolica group</taxon>
    </lineage>
</organism>
<proteinExistence type="inferred from homology"/>
<dbReference type="AlphaFoldDB" id="A0A076N3H8"/>
<dbReference type="STRING" id="1068978.AMETH_5674"/>
<dbReference type="SUPFAM" id="SSF51735">
    <property type="entry name" value="NAD(P)-binding Rossmann-fold domains"/>
    <property type="match status" value="1"/>
</dbReference>
<evidence type="ECO:0000313" key="3">
    <source>
        <dbReference type="EMBL" id="AIJ25766.1"/>
    </source>
</evidence>
<dbReference type="PANTHER" id="PTHR43639:SF1">
    <property type="entry name" value="SHORT-CHAIN DEHYDROGENASE_REDUCTASE FAMILY PROTEIN"/>
    <property type="match status" value="1"/>
</dbReference>
<dbReference type="FunFam" id="3.40.50.720:FF:000084">
    <property type="entry name" value="Short-chain dehydrogenase reductase"/>
    <property type="match status" value="1"/>
</dbReference>
<sequence length="275" mass="28207">MTGDPLASAGPLWMASRRVIVSGGGLSGSAGGVGYAVSRLFAAQGARVAVLDRDPAAGKRTVADIEADGGEAIFIQADLTRDEDCEHAVAATAEEFGGVDTLVNSAASGDRAGVFDVTPERWDELIALNLKTTWMMTRHAAEAMTGGGAVVNISSAAVTAAGPGTVYGIGKAGVEHFTQGAASTLGPRGIRVNCVRVGAIWSSMAARDLPQEMREVRAKGVALQTEGTGWDIAYAALFLASDRARWVSGAVLPVDGGGPHRAGFPSRSADAARNR</sequence>
<evidence type="ECO:0000256" key="2">
    <source>
        <dbReference type="ARBA" id="ARBA00023002"/>
    </source>
</evidence>
<evidence type="ECO:0000256" key="1">
    <source>
        <dbReference type="ARBA" id="ARBA00006484"/>
    </source>
</evidence>
<reference evidence="3 4" key="1">
    <citation type="submission" date="2014-07" db="EMBL/GenBank/DDBJ databases">
        <title>Whole Genome Sequence of the Amycolatopsis methanolica 239.</title>
        <authorList>
            <person name="Tang B."/>
        </authorList>
    </citation>
    <scope>NUCLEOTIDE SEQUENCE [LARGE SCALE GENOMIC DNA]</scope>
    <source>
        <strain evidence="3 4">239</strain>
    </source>
</reference>
<dbReference type="EMBL" id="CP009110">
    <property type="protein sequence ID" value="AIJ25766.1"/>
    <property type="molecule type" value="Genomic_DNA"/>
</dbReference>
<dbReference type="InterPro" id="IPR020904">
    <property type="entry name" value="Sc_DH/Rdtase_CS"/>
</dbReference>
<dbReference type="PATRIC" id="fig|1068978.7.peg.6094"/>
<dbReference type="RefSeq" id="WP_017984606.1">
    <property type="nucleotide sequence ID" value="NZ_AQUL01000001.1"/>
</dbReference>
<dbReference type="PRINTS" id="PR00080">
    <property type="entry name" value="SDRFAMILY"/>
</dbReference>
<dbReference type="Proteomes" id="UP000062973">
    <property type="component" value="Chromosome"/>
</dbReference>
<protein>
    <submittedName>
        <fullName evidence="3">Short-chain dehydrogenase/reductase SDR</fullName>
    </submittedName>
</protein>
<gene>
    <name evidence="3" type="ORF">AMETH_5674</name>
</gene>
<dbReference type="GO" id="GO:0016491">
    <property type="term" value="F:oxidoreductase activity"/>
    <property type="evidence" value="ECO:0007669"/>
    <property type="project" value="UniProtKB-KW"/>
</dbReference>
<dbReference type="Pfam" id="PF13561">
    <property type="entry name" value="adh_short_C2"/>
    <property type="match status" value="1"/>
</dbReference>
<dbReference type="CDD" id="cd05233">
    <property type="entry name" value="SDR_c"/>
    <property type="match status" value="1"/>
</dbReference>
<dbReference type="KEGG" id="amq:AMETH_5674"/>
<dbReference type="Gene3D" id="3.40.50.720">
    <property type="entry name" value="NAD(P)-binding Rossmann-like Domain"/>
    <property type="match status" value="1"/>
</dbReference>
<dbReference type="PANTHER" id="PTHR43639">
    <property type="entry name" value="OXIDOREDUCTASE, SHORT-CHAIN DEHYDROGENASE/REDUCTASE FAMILY (AFU_ORTHOLOGUE AFUA_5G02870)"/>
    <property type="match status" value="1"/>
</dbReference>
<dbReference type="eggNOG" id="COG1028">
    <property type="taxonomic scope" value="Bacteria"/>
</dbReference>
<name>A0A076N3H8_AMYME</name>
<dbReference type="InterPro" id="IPR002347">
    <property type="entry name" value="SDR_fam"/>
</dbReference>
<keyword evidence="2" id="KW-0560">Oxidoreductase</keyword>